<evidence type="ECO:0000313" key="2">
    <source>
        <dbReference type="EMBL" id="GFR49448.1"/>
    </source>
</evidence>
<name>A0AAD3DZE5_9CHLO</name>
<protein>
    <submittedName>
        <fullName evidence="2">Uncharacterized protein</fullName>
    </submittedName>
</protein>
<keyword evidence="3" id="KW-1185">Reference proteome</keyword>
<proteinExistence type="predicted"/>
<feature type="compositionally biased region" description="Polar residues" evidence="1">
    <location>
        <begin position="135"/>
        <end position="149"/>
    </location>
</feature>
<feature type="compositionally biased region" description="Polar residues" evidence="1">
    <location>
        <begin position="105"/>
        <end position="126"/>
    </location>
</feature>
<comment type="caution">
    <text evidence="2">The sequence shown here is derived from an EMBL/GenBank/DDBJ whole genome shotgun (WGS) entry which is preliminary data.</text>
</comment>
<feature type="compositionally biased region" description="Low complexity" evidence="1">
    <location>
        <begin position="260"/>
        <end position="280"/>
    </location>
</feature>
<dbReference type="EMBL" id="BMAR01000030">
    <property type="protein sequence ID" value="GFR49448.1"/>
    <property type="molecule type" value="Genomic_DNA"/>
</dbReference>
<feature type="compositionally biased region" description="Low complexity" evidence="1">
    <location>
        <begin position="58"/>
        <end position="70"/>
    </location>
</feature>
<feature type="region of interest" description="Disordered" evidence="1">
    <location>
        <begin position="230"/>
        <end position="315"/>
    </location>
</feature>
<reference evidence="2 3" key="1">
    <citation type="journal article" date="2021" name="Sci. Rep.">
        <title>Genome sequencing of the multicellular alga Astrephomene provides insights into convergent evolution of germ-soma differentiation.</title>
        <authorList>
            <person name="Yamashita S."/>
            <person name="Yamamoto K."/>
            <person name="Matsuzaki R."/>
            <person name="Suzuki S."/>
            <person name="Yamaguchi H."/>
            <person name="Hirooka S."/>
            <person name="Minakuchi Y."/>
            <person name="Miyagishima S."/>
            <person name="Kawachi M."/>
            <person name="Toyoda A."/>
            <person name="Nozaki H."/>
        </authorList>
    </citation>
    <scope>NUCLEOTIDE SEQUENCE [LARGE SCALE GENOMIC DNA]</scope>
    <source>
        <strain evidence="2 3">NIES-4017</strain>
    </source>
</reference>
<dbReference type="AlphaFoldDB" id="A0AAD3DZE5"/>
<feature type="region of interest" description="Disordered" evidence="1">
    <location>
        <begin position="1"/>
        <end position="216"/>
    </location>
</feature>
<organism evidence="2 3">
    <name type="scientific">Astrephomene gubernaculifera</name>
    <dbReference type="NCBI Taxonomy" id="47775"/>
    <lineage>
        <taxon>Eukaryota</taxon>
        <taxon>Viridiplantae</taxon>
        <taxon>Chlorophyta</taxon>
        <taxon>core chlorophytes</taxon>
        <taxon>Chlorophyceae</taxon>
        <taxon>CS clade</taxon>
        <taxon>Chlamydomonadales</taxon>
        <taxon>Astrephomenaceae</taxon>
        <taxon>Astrephomene</taxon>
    </lineage>
</organism>
<feature type="compositionally biased region" description="Low complexity" evidence="1">
    <location>
        <begin position="1"/>
        <end position="14"/>
    </location>
</feature>
<evidence type="ECO:0000256" key="1">
    <source>
        <dbReference type="SAM" id="MobiDB-lite"/>
    </source>
</evidence>
<feature type="compositionally biased region" description="Low complexity" evidence="1">
    <location>
        <begin position="168"/>
        <end position="216"/>
    </location>
</feature>
<feature type="compositionally biased region" description="Low complexity" evidence="1">
    <location>
        <begin position="302"/>
        <end position="315"/>
    </location>
</feature>
<feature type="compositionally biased region" description="Low complexity" evidence="1">
    <location>
        <begin position="230"/>
        <end position="249"/>
    </location>
</feature>
<gene>
    <name evidence="2" type="ORF">Agub_g11507</name>
</gene>
<evidence type="ECO:0000313" key="3">
    <source>
        <dbReference type="Proteomes" id="UP001054857"/>
    </source>
</evidence>
<accession>A0AAD3DZE5</accession>
<feature type="compositionally biased region" description="Polar residues" evidence="1">
    <location>
        <begin position="71"/>
        <end position="95"/>
    </location>
</feature>
<dbReference type="Proteomes" id="UP001054857">
    <property type="component" value="Unassembled WGS sequence"/>
</dbReference>
<sequence>MAPLLPSSPRSASSQRGVNRASNDEVPPRHLQGASQPETAQDTDEHLLSGPQPRRPPQHQQRPEQQQEQPGSNRSAHLRSNGTGAALSRASSSDDISTRDGRRSPASSLHRSNTANSGTGSDTPDTLLNGPHPNPSTAPSHRSSHPTNGTGNGSHRPPRPNHGSQRRPPSTTAPAPPSTATSSKRSQPPASPTPSYTSPLGLFNSLSSLSSLGSGLSLRRQTSLLSILRPAASSPSAASPAASLSTLSLPPHPPTHHSRGVTTTRRTLSGSSPLSLSASPSAPPTVPAHRTLSATAPPPPSASGASSASRTPSPGALIRYVLTPL</sequence>
<feature type="non-terminal residue" evidence="2">
    <location>
        <position position="325"/>
    </location>
</feature>